<dbReference type="AlphaFoldDB" id="A0A9W6BTB0"/>
<evidence type="ECO:0000313" key="1">
    <source>
        <dbReference type="EMBL" id="GLC57678.1"/>
    </source>
</evidence>
<name>A0A9W6BTB0_9CHLO</name>
<protein>
    <submittedName>
        <fullName evidence="1">Uncharacterized protein</fullName>
    </submittedName>
</protein>
<sequence length="106" mass="11059">MLCDAFLRLYASRLYGTCNLGVTSEVFAGESPLSPANPCWALDTPGMIWPHAHSFMPTAASLLAAAAAAAPPAAPMDFGPFGAYTWPCVATPAAVSGIWSRGEPSW</sequence>
<accession>A0A9W6BTB0</accession>
<dbReference type="EMBL" id="BRXU01000019">
    <property type="protein sequence ID" value="GLC57678.1"/>
    <property type="molecule type" value="Genomic_DNA"/>
</dbReference>
<evidence type="ECO:0000313" key="2">
    <source>
        <dbReference type="Proteomes" id="UP001165080"/>
    </source>
</evidence>
<dbReference type="Proteomes" id="UP001165080">
    <property type="component" value="Unassembled WGS sequence"/>
</dbReference>
<reference evidence="1 2" key="1">
    <citation type="journal article" date="2023" name="Commun. Biol.">
        <title>Reorganization of the ancestral sex-determining regions during the evolution of trioecy in Pleodorina starrii.</title>
        <authorList>
            <person name="Takahashi K."/>
            <person name="Suzuki S."/>
            <person name="Kawai-Toyooka H."/>
            <person name="Yamamoto K."/>
            <person name="Hamaji T."/>
            <person name="Ootsuki R."/>
            <person name="Yamaguchi H."/>
            <person name="Kawachi M."/>
            <person name="Higashiyama T."/>
            <person name="Nozaki H."/>
        </authorList>
    </citation>
    <scope>NUCLEOTIDE SEQUENCE [LARGE SCALE GENOMIC DNA]</scope>
    <source>
        <strain evidence="1 2">NIES-4479</strain>
    </source>
</reference>
<keyword evidence="2" id="KW-1185">Reference proteome</keyword>
<comment type="caution">
    <text evidence="1">The sequence shown here is derived from an EMBL/GenBank/DDBJ whole genome shotgun (WGS) entry which is preliminary data.</text>
</comment>
<gene>
    <name evidence="1" type="primary">PLESTB001785</name>
    <name evidence="1" type="ORF">PLESTB_001252800</name>
</gene>
<proteinExistence type="predicted"/>
<organism evidence="1 2">
    <name type="scientific">Pleodorina starrii</name>
    <dbReference type="NCBI Taxonomy" id="330485"/>
    <lineage>
        <taxon>Eukaryota</taxon>
        <taxon>Viridiplantae</taxon>
        <taxon>Chlorophyta</taxon>
        <taxon>core chlorophytes</taxon>
        <taxon>Chlorophyceae</taxon>
        <taxon>CS clade</taxon>
        <taxon>Chlamydomonadales</taxon>
        <taxon>Volvocaceae</taxon>
        <taxon>Pleodorina</taxon>
    </lineage>
</organism>